<accession>A0A0E1VQA4</accession>
<dbReference type="HOGENOM" id="CLU_203055_0_0_4"/>
<dbReference type="RefSeq" id="WP_004525284.1">
    <property type="nucleotide sequence ID" value="NZ_CM000833.1"/>
</dbReference>
<reference evidence="1" key="1">
    <citation type="submission" date="2009-05" db="EMBL/GenBank/DDBJ databases">
        <authorList>
            <person name="Harkins D.M."/>
            <person name="DeShazer D."/>
            <person name="Woods D.E."/>
            <person name="Brinkac L.M."/>
            <person name="Brown K.A."/>
            <person name="Hung G.C."/>
            <person name="Tuanyok A."/>
            <person name="Zhang B."/>
            <person name="Nierman W.C."/>
        </authorList>
    </citation>
    <scope>NUCLEOTIDE SEQUENCE [LARGE SCALE GENOMIC DNA]</scope>
    <source>
        <strain evidence="1">1710a</strain>
    </source>
</reference>
<evidence type="ECO:0000313" key="1">
    <source>
        <dbReference type="EMBL" id="EET02988.1"/>
    </source>
</evidence>
<name>A0A0E1VQA4_BURPE</name>
<dbReference type="EMBL" id="CM000833">
    <property type="protein sequence ID" value="EET02988.1"/>
    <property type="molecule type" value="Genomic_DNA"/>
</dbReference>
<dbReference type="AlphaFoldDB" id="A0A0E1VQA4"/>
<protein>
    <submittedName>
        <fullName evidence="1">Uncharacterized protein</fullName>
    </submittedName>
</protein>
<organism evidence="1">
    <name type="scientific">Burkholderia pseudomallei 1710a</name>
    <dbReference type="NCBI Taxonomy" id="320371"/>
    <lineage>
        <taxon>Bacteria</taxon>
        <taxon>Pseudomonadati</taxon>
        <taxon>Pseudomonadota</taxon>
        <taxon>Betaproteobacteria</taxon>
        <taxon>Burkholderiales</taxon>
        <taxon>Burkholderiaceae</taxon>
        <taxon>Burkholderia</taxon>
        <taxon>pseudomallei group</taxon>
    </lineage>
</organism>
<dbReference type="Proteomes" id="UP000001812">
    <property type="component" value="Chromosome II"/>
</dbReference>
<proteinExistence type="predicted"/>
<gene>
    <name evidence="1" type="ORF">BURPS1710A_A1397</name>
</gene>
<sequence length="70" mass="7485">MISLMIAGFFAGIVIAVAIRFAASRGGAGRGLPLPRGFDRSDPVRCAIEPVALHARLLPSAARRERRDGR</sequence>